<dbReference type="InterPro" id="IPR051345">
    <property type="entry name" value="Importin_beta-like_NTR"/>
</dbReference>
<dbReference type="GO" id="GO:0005737">
    <property type="term" value="C:cytoplasm"/>
    <property type="evidence" value="ECO:0007669"/>
    <property type="project" value="TreeGrafter"/>
</dbReference>
<protein>
    <submittedName>
        <fullName evidence="6">Uncharacterized protein</fullName>
    </submittedName>
</protein>
<feature type="compositionally biased region" description="Basic and acidic residues" evidence="5">
    <location>
        <begin position="604"/>
        <end position="613"/>
    </location>
</feature>
<evidence type="ECO:0000256" key="4">
    <source>
        <dbReference type="ARBA" id="ARBA00023242"/>
    </source>
</evidence>
<evidence type="ECO:0000256" key="2">
    <source>
        <dbReference type="ARBA" id="ARBA00007991"/>
    </source>
</evidence>
<organism evidence="6 7">
    <name type="scientific">Favolaschia claudopus</name>
    <dbReference type="NCBI Taxonomy" id="2862362"/>
    <lineage>
        <taxon>Eukaryota</taxon>
        <taxon>Fungi</taxon>
        <taxon>Dikarya</taxon>
        <taxon>Basidiomycota</taxon>
        <taxon>Agaricomycotina</taxon>
        <taxon>Agaricomycetes</taxon>
        <taxon>Agaricomycetidae</taxon>
        <taxon>Agaricales</taxon>
        <taxon>Marasmiineae</taxon>
        <taxon>Mycenaceae</taxon>
        <taxon>Favolaschia</taxon>
    </lineage>
</organism>
<name>A0AAV9Z1U0_9AGAR</name>
<evidence type="ECO:0000256" key="1">
    <source>
        <dbReference type="ARBA" id="ARBA00004123"/>
    </source>
</evidence>
<accession>A0AAV9Z1U0</accession>
<comment type="subcellular location">
    <subcellularLocation>
        <location evidence="1">Nucleus</location>
    </subcellularLocation>
</comment>
<evidence type="ECO:0000256" key="3">
    <source>
        <dbReference type="ARBA" id="ARBA00022448"/>
    </source>
</evidence>
<feature type="compositionally biased region" description="Low complexity" evidence="5">
    <location>
        <begin position="437"/>
        <end position="448"/>
    </location>
</feature>
<feature type="compositionally biased region" description="Basic and acidic residues" evidence="5">
    <location>
        <begin position="455"/>
        <end position="464"/>
    </location>
</feature>
<feature type="region of interest" description="Disordered" evidence="5">
    <location>
        <begin position="431"/>
        <end position="464"/>
    </location>
</feature>
<gene>
    <name evidence="6" type="ORF">R3P38DRAFT_2815101</name>
</gene>
<dbReference type="EMBL" id="JAWWNJ010000237">
    <property type="protein sequence ID" value="KAK6968985.1"/>
    <property type="molecule type" value="Genomic_DNA"/>
</dbReference>
<reference evidence="6 7" key="1">
    <citation type="journal article" date="2024" name="J Genomics">
        <title>Draft genome sequencing and assembly of Favolaschia claudopus CIRM-BRFM 2984 isolated from oak limbs.</title>
        <authorList>
            <person name="Navarro D."/>
            <person name="Drula E."/>
            <person name="Chaduli D."/>
            <person name="Cazenave R."/>
            <person name="Ahrendt S."/>
            <person name="Wang J."/>
            <person name="Lipzen A."/>
            <person name="Daum C."/>
            <person name="Barry K."/>
            <person name="Grigoriev I.V."/>
            <person name="Favel A."/>
            <person name="Rosso M.N."/>
            <person name="Martin F."/>
        </authorList>
    </citation>
    <scope>NUCLEOTIDE SEQUENCE [LARGE SCALE GENOMIC DNA]</scope>
    <source>
        <strain evidence="6 7">CIRM-BRFM 2984</strain>
    </source>
</reference>
<dbReference type="InterPro" id="IPR011989">
    <property type="entry name" value="ARM-like"/>
</dbReference>
<dbReference type="AlphaFoldDB" id="A0AAV9Z1U0"/>
<evidence type="ECO:0000256" key="5">
    <source>
        <dbReference type="SAM" id="MobiDB-lite"/>
    </source>
</evidence>
<dbReference type="Gene3D" id="1.25.10.10">
    <property type="entry name" value="Leucine-rich Repeat Variant"/>
    <property type="match status" value="3"/>
</dbReference>
<dbReference type="PANTHER" id="PTHR12363">
    <property type="entry name" value="TRANSPORTIN 3 AND IMPORTIN 13"/>
    <property type="match status" value="1"/>
</dbReference>
<dbReference type="PANTHER" id="PTHR12363:SF33">
    <property type="entry name" value="IMPORTIN-13"/>
    <property type="match status" value="1"/>
</dbReference>
<proteinExistence type="inferred from homology"/>
<dbReference type="GO" id="GO:0005634">
    <property type="term" value="C:nucleus"/>
    <property type="evidence" value="ECO:0007669"/>
    <property type="project" value="UniProtKB-SubCell"/>
</dbReference>
<feature type="compositionally biased region" description="Acidic residues" evidence="5">
    <location>
        <begin position="275"/>
        <end position="287"/>
    </location>
</feature>
<evidence type="ECO:0000313" key="7">
    <source>
        <dbReference type="Proteomes" id="UP001362999"/>
    </source>
</evidence>
<feature type="region of interest" description="Disordered" evidence="5">
    <location>
        <begin position="588"/>
        <end position="613"/>
    </location>
</feature>
<comment type="similarity">
    <text evidence="2">Belongs to the importin beta family.</text>
</comment>
<keyword evidence="4" id="KW-0539">Nucleus</keyword>
<dbReference type="Proteomes" id="UP001362999">
    <property type="component" value="Unassembled WGS sequence"/>
</dbReference>
<keyword evidence="3" id="KW-0813">Transport</keyword>
<dbReference type="GO" id="GO:0006606">
    <property type="term" value="P:protein import into nucleus"/>
    <property type="evidence" value="ECO:0007669"/>
    <property type="project" value="TreeGrafter"/>
</dbReference>
<evidence type="ECO:0000313" key="6">
    <source>
        <dbReference type="EMBL" id="KAK6968985.1"/>
    </source>
</evidence>
<comment type="caution">
    <text evidence="6">The sequence shown here is derived from an EMBL/GenBank/DDBJ whole genome shotgun (WGS) entry which is preliminary data.</text>
</comment>
<sequence length="613" mass="65906">MLTRTPFAWGLIVPLLAHPDPNVQFFGAHTAHAKISRGELSVLPESEQLALRDALVNLAGVQRTRVIGSSQNVGWVGGRDGGKFGWYGCCQLSLDTSLRSASSLVIQSIASVVASHSSEDAVAAALACLVAWLPNKLLPDTDIASLIPSLIALLQHSNTSSTHAASALSELLSRPPTAWSPPSSSNPSSSGSSTSSRNTRPPETRIWRLSQQPRPHTHYRAMRRPPHSRRTRSCSAGPPRALLAQTFLRVMLALVTVDPGGARVRVDAGGGVGDGEGEDDGDDEEDEANAGASLGFWYLLQEALWEVPAANAYLFPLCDSPSELDEDDPERFRRGSPWTPAPEIMVRSGSYQFGAPVAMTLREVVDRMDRFALYRRDVGDTLVTREFAFSFYDSSFYNTVLNPSISSYYVLRDDLLVFLVGEAEAAAADATRVETVGRNSKPRSSSSGGTRGPRPRYDERLGSREETAGSAALVRLLVDHVWVGYLRRQKEGKAALALRSLCDATRRALAARIGALRRYTRGWAGTGFGEAKVLQSIASVIQALPPTEGVALGAVATHPDAARATAILQLEIPCGHCTGLTRTTEAMGLDEDESGGPEAAAVRAAREDSDCRH</sequence>
<feature type="region of interest" description="Disordered" evidence="5">
    <location>
        <begin position="173"/>
        <end position="237"/>
    </location>
</feature>
<feature type="compositionally biased region" description="Basic residues" evidence="5">
    <location>
        <begin position="215"/>
        <end position="232"/>
    </location>
</feature>
<feature type="compositionally biased region" description="Low complexity" evidence="5">
    <location>
        <begin position="173"/>
        <end position="199"/>
    </location>
</feature>
<feature type="region of interest" description="Disordered" evidence="5">
    <location>
        <begin position="266"/>
        <end position="287"/>
    </location>
</feature>
<dbReference type="SUPFAM" id="SSF48371">
    <property type="entry name" value="ARM repeat"/>
    <property type="match status" value="1"/>
</dbReference>
<dbReference type="InterPro" id="IPR016024">
    <property type="entry name" value="ARM-type_fold"/>
</dbReference>
<keyword evidence="7" id="KW-1185">Reference proteome</keyword>